<gene>
    <name evidence="14" type="primary">bcp_1</name>
    <name evidence="14" type="ORF">EC9_07260</name>
</gene>
<evidence type="ECO:0000256" key="8">
    <source>
        <dbReference type="ARBA" id="ARBA00032824"/>
    </source>
</evidence>
<evidence type="ECO:0000313" key="14">
    <source>
        <dbReference type="EMBL" id="QDS86559.1"/>
    </source>
</evidence>
<keyword evidence="6" id="KW-1015">Disulfide bond</keyword>
<dbReference type="InterPro" id="IPR013766">
    <property type="entry name" value="Thioredoxin_domain"/>
</dbReference>
<evidence type="ECO:0000256" key="5">
    <source>
        <dbReference type="ARBA" id="ARBA00023002"/>
    </source>
</evidence>
<evidence type="ECO:0000256" key="6">
    <source>
        <dbReference type="ARBA" id="ARBA00023157"/>
    </source>
</evidence>
<dbReference type="OrthoDB" id="9812811at2"/>
<dbReference type="RefSeq" id="WP_145342378.1">
    <property type="nucleotide sequence ID" value="NZ_CP036261.1"/>
</dbReference>
<evidence type="ECO:0000256" key="3">
    <source>
        <dbReference type="ARBA" id="ARBA00022559"/>
    </source>
</evidence>
<proteinExistence type="inferred from homology"/>
<keyword evidence="5 14" id="KW-0560">Oxidoreductase</keyword>
<dbReference type="GO" id="GO:0005737">
    <property type="term" value="C:cytoplasm"/>
    <property type="evidence" value="ECO:0007669"/>
    <property type="project" value="TreeGrafter"/>
</dbReference>
<organism evidence="14 15">
    <name type="scientific">Rosistilla ulvae</name>
    <dbReference type="NCBI Taxonomy" id="1930277"/>
    <lineage>
        <taxon>Bacteria</taxon>
        <taxon>Pseudomonadati</taxon>
        <taxon>Planctomycetota</taxon>
        <taxon>Planctomycetia</taxon>
        <taxon>Pirellulales</taxon>
        <taxon>Pirellulaceae</taxon>
        <taxon>Rosistilla</taxon>
    </lineage>
</organism>
<dbReference type="GO" id="GO:0008379">
    <property type="term" value="F:thioredoxin peroxidase activity"/>
    <property type="evidence" value="ECO:0007669"/>
    <property type="project" value="TreeGrafter"/>
</dbReference>
<dbReference type="CDD" id="cd03017">
    <property type="entry name" value="PRX_BCP"/>
    <property type="match status" value="1"/>
</dbReference>
<evidence type="ECO:0000256" key="9">
    <source>
        <dbReference type="ARBA" id="ARBA00038489"/>
    </source>
</evidence>
<dbReference type="GO" id="GO:0045454">
    <property type="term" value="P:cell redox homeostasis"/>
    <property type="evidence" value="ECO:0007669"/>
    <property type="project" value="TreeGrafter"/>
</dbReference>
<dbReference type="AlphaFoldDB" id="A0A517LVC2"/>
<comment type="catalytic activity">
    <reaction evidence="11">
        <text>a hydroperoxide + [thioredoxin]-dithiol = an alcohol + [thioredoxin]-disulfide + H2O</text>
        <dbReference type="Rhea" id="RHEA:62620"/>
        <dbReference type="Rhea" id="RHEA-COMP:10698"/>
        <dbReference type="Rhea" id="RHEA-COMP:10700"/>
        <dbReference type="ChEBI" id="CHEBI:15377"/>
        <dbReference type="ChEBI" id="CHEBI:29950"/>
        <dbReference type="ChEBI" id="CHEBI:30879"/>
        <dbReference type="ChEBI" id="CHEBI:35924"/>
        <dbReference type="ChEBI" id="CHEBI:50058"/>
        <dbReference type="EC" id="1.11.1.24"/>
    </reaction>
</comment>
<evidence type="ECO:0000256" key="7">
    <source>
        <dbReference type="ARBA" id="ARBA00023284"/>
    </source>
</evidence>
<dbReference type="EMBL" id="CP036261">
    <property type="protein sequence ID" value="QDS86559.1"/>
    <property type="molecule type" value="Genomic_DNA"/>
</dbReference>
<comment type="similarity">
    <text evidence="9">Belongs to the peroxiredoxin family. BCP/PrxQ subfamily.</text>
</comment>
<name>A0A517LVC2_9BACT</name>
<dbReference type="GO" id="GO:0034599">
    <property type="term" value="P:cellular response to oxidative stress"/>
    <property type="evidence" value="ECO:0007669"/>
    <property type="project" value="TreeGrafter"/>
</dbReference>
<dbReference type="Proteomes" id="UP000319557">
    <property type="component" value="Chromosome"/>
</dbReference>
<reference evidence="14 15" key="1">
    <citation type="submission" date="2019-02" db="EMBL/GenBank/DDBJ databases">
        <title>Deep-cultivation of Planctomycetes and their phenomic and genomic characterization uncovers novel biology.</title>
        <authorList>
            <person name="Wiegand S."/>
            <person name="Jogler M."/>
            <person name="Boedeker C."/>
            <person name="Pinto D."/>
            <person name="Vollmers J."/>
            <person name="Rivas-Marin E."/>
            <person name="Kohn T."/>
            <person name="Peeters S.H."/>
            <person name="Heuer A."/>
            <person name="Rast P."/>
            <person name="Oberbeckmann S."/>
            <person name="Bunk B."/>
            <person name="Jeske O."/>
            <person name="Meyerdierks A."/>
            <person name="Storesund J.E."/>
            <person name="Kallscheuer N."/>
            <person name="Luecker S."/>
            <person name="Lage O.M."/>
            <person name="Pohl T."/>
            <person name="Merkel B.J."/>
            <person name="Hornburger P."/>
            <person name="Mueller R.-W."/>
            <person name="Bruemmer F."/>
            <person name="Labrenz M."/>
            <person name="Spormann A.M."/>
            <person name="Op den Camp H."/>
            <person name="Overmann J."/>
            <person name="Amann R."/>
            <person name="Jetten M.S.M."/>
            <person name="Mascher T."/>
            <person name="Medema M.H."/>
            <person name="Devos D.P."/>
            <person name="Kaster A.-K."/>
            <person name="Ovreas L."/>
            <person name="Rohde M."/>
            <person name="Galperin M.Y."/>
            <person name="Jogler C."/>
        </authorList>
    </citation>
    <scope>NUCLEOTIDE SEQUENCE [LARGE SCALE GENOMIC DNA]</scope>
    <source>
        <strain evidence="14 15">EC9</strain>
    </source>
</reference>
<evidence type="ECO:0000256" key="1">
    <source>
        <dbReference type="ARBA" id="ARBA00003330"/>
    </source>
</evidence>
<keyword evidence="3 14" id="KW-0575">Peroxidase</keyword>
<evidence type="ECO:0000256" key="10">
    <source>
        <dbReference type="ARBA" id="ARBA00042639"/>
    </source>
</evidence>
<feature type="signal peptide" evidence="12">
    <location>
        <begin position="1"/>
        <end position="24"/>
    </location>
</feature>
<evidence type="ECO:0000256" key="2">
    <source>
        <dbReference type="ARBA" id="ARBA00013017"/>
    </source>
</evidence>
<feature type="domain" description="Thioredoxin" evidence="13">
    <location>
        <begin position="26"/>
        <end position="173"/>
    </location>
</feature>
<dbReference type="PANTHER" id="PTHR42801">
    <property type="entry name" value="THIOREDOXIN-DEPENDENT PEROXIDE REDUCTASE"/>
    <property type="match status" value="1"/>
</dbReference>
<sequence length="177" mass="19180" precursor="true">MKTAFVLGAMLLASLVLTTRPAHAELKAGDDVPEFKLVGSDGKTYTSEQFKGNQAVVIAWFPKAFTGGCTKECKSMREQGEAIRKFDVAYFTASCDDVKKNMDFAASLDLDYPILSDPDKSFAKALGCLSPRGVSSRWTYYIGKDGKILHIDKSVKTSSHGADIAAKLESLGIAKKN</sequence>
<evidence type="ECO:0000259" key="13">
    <source>
        <dbReference type="PROSITE" id="PS51352"/>
    </source>
</evidence>
<dbReference type="KEGG" id="ruv:EC9_07260"/>
<dbReference type="PANTHER" id="PTHR42801:SF4">
    <property type="entry name" value="AHPC_TSA FAMILY PROTEIN"/>
    <property type="match status" value="1"/>
</dbReference>
<dbReference type="Pfam" id="PF00578">
    <property type="entry name" value="AhpC-TSA"/>
    <property type="match status" value="1"/>
</dbReference>
<evidence type="ECO:0000313" key="15">
    <source>
        <dbReference type="Proteomes" id="UP000319557"/>
    </source>
</evidence>
<keyword evidence="15" id="KW-1185">Reference proteome</keyword>
<keyword evidence="7" id="KW-0676">Redox-active center</keyword>
<dbReference type="SUPFAM" id="SSF52833">
    <property type="entry name" value="Thioredoxin-like"/>
    <property type="match status" value="1"/>
</dbReference>
<evidence type="ECO:0000256" key="11">
    <source>
        <dbReference type="ARBA" id="ARBA00049091"/>
    </source>
</evidence>
<dbReference type="EC" id="1.11.1.24" evidence="2"/>
<keyword evidence="12" id="KW-0732">Signal</keyword>
<accession>A0A517LVC2</accession>
<protein>
    <recommendedName>
        <fullName evidence="2">thioredoxin-dependent peroxiredoxin</fullName>
        <ecNumber evidence="2">1.11.1.24</ecNumber>
    </recommendedName>
    <alternativeName>
        <fullName evidence="8">Thioredoxin peroxidase</fullName>
    </alternativeName>
    <alternativeName>
        <fullName evidence="10">Thioredoxin-dependent peroxiredoxin Bcp</fullName>
    </alternativeName>
</protein>
<dbReference type="InterPro" id="IPR036249">
    <property type="entry name" value="Thioredoxin-like_sf"/>
</dbReference>
<dbReference type="Gene3D" id="3.40.30.10">
    <property type="entry name" value="Glutaredoxin"/>
    <property type="match status" value="1"/>
</dbReference>
<evidence type="ECO:0000256" key="12">
    <source>
        <dbReference type="SAM" id="SignalP"/>
    </source>
</evidence>
<dbReference type="InterPro" id="IPR050924">
    <property type="entry name" value="Peroxiredoxin_BCP/PrxQ"/>
</dbReference>
<dbReference type="PROSITE" id="PS51352">
    <property type="entry name" value="THIOREDOXIN_2"/>
    <property type="match status" value="1"/>
</dbReference>
<evidence type="ECO:0000256" key="4">
    <source>
        <dbReference type="ARBA" id="ARBA00022862"/>
    </source>
</evidence>
<dbReference type="InterPro" id="IPR000866">
    <property type="entry name" value="AhpC/TSA"/>
</dbReference>
<comment type="function">
    <text evidence="1">Thiol-specific peroxidase that catalyzes the reduction of hydrogen peroxide and organic hydroperoxides to water and alcohols, respectively. Plays a role in cell protection against oxidative stress by detoxifying peroxides and as sensor of hydrogen peroxide-mediated signaling events.</text>
</comment>
<keyword evidence="4" id="KW-0049">Antioxidant</keyword>
<feature type="chain" id="PRO_5021980778" description="thioredoxin-dependent peroxiredoxin" evidence="12">
    <location>
        <begin position="25"/>
        <end position="177"/>
    </location>
</feature>